<comment type="function">
    <text evidence="8">Catalyzes the NADPH-dependent reduction of glutamyl-tRNA(Glu) to glutamate 1-semialdehyde (GSA).</text>
</comment>
<dbReference type="PANTHER" id="PTHR43013:SF1">
    <property type="entry name" value="GLUTAMYL-TRNA REDUCTASE"/>
    <property type="match status" value="1"/>
</dbReference>
<dbReference type="Proteomes" id="UP001410795">
    <property type="component" value="Unassembled WGS sequence"/>
</dbReference>
<evidence type="ECO:0000256" key="2">
    <source>
        <dbReference type="ARBA" id="ARBA00005916"/>
    </source>
</evidence>
<dbReference type="EMBL" id="BAAAYV010000025">
    <property type="protein sequence ID" value="GAA3669940.1"/>
    <property type="molecule type" value="Genomic_DNA"/>
</dbReference>
<dbReference type="SUPFAM" id="SSF69075">
    <property type="entry name" value="Glutamyl tRNA-reductase dimerization domain"/>
    <property type="match status" value="1"/>
</dbReference>
<name>A0ABP7BU31_9MICO</name>
<comment type="domain">
    <text evidence="8">Possesses an unusual extended V-shaped dimeric structure with each monomer consisting of three distinct domains arranged along a curved 'spinal' alpha-helix. The N-terminal catalytic domain specifically recognizes the glutamate moiety of the substrate. The second domain is the NADPH-binding domain, and the third C-terminal domain is responsible for dimerization.</text>
</comment>
<comment type="catalytic activity">
    <reaction evidence="7 8 9">
        <text>(S)-4-amino-5-oxopentanoate + tRNA(Glu) + NADP(+) = L-glutamyl-tRNA(Glu) + NADPH + H(+)</text>
        <dbReference type="Rhea" id="RHEA:12344"/>
        <dbReference type="Rhea" id="RHEA-COMP:9663"/>
        <dbReference type="Rhea" id="RHEA-COMP:9680"/>
        <dbReference type="ChEBI" id="CHEBI:15378"/>
        <dbReference type="ChEBI" id="CHEBI:57501"/>
        <dbReference type="ChEBI" id="CHEBI:57783"/>
        <dbReference type="ChEBI" id="CHEBI:58349"/>
        <dbReference type="ChEBI" id="CHEBI:78442"/>
        <dbReference type="ChEBI" id="CHEBI:78520"/>
        <dbReference type="EC" id="1.2.1.70"/>
    </reaction>
</comment>
<dbReference type="Gene3D" id="3.40.50.720">
    <property type="entry name" value="NAD(P)-binding Rossmann-like Domain"/>
    <property type="match status" value="1"/>
</dbReference>
<evidence type="ECO:0000256" key="8">
    <source>
        <dbReference type="HAMAP-Rule" id="MF_00087"/>
    </source>
</evidence>
<feature type="domain" description="Glutamyl-tRNA reductase N-terminal" evidence="12">
    <location>
        <begin position="5"/>
        <end position="150"/>
    </location>
</feature>
<feature type="binding site" evidence="8">
    <location>
        <begin position="44"/>
        <end position="47"/>
    </location>
    <ligand>
        <name>substrate</name>
    </ligand>
</feature>
<feature type="site" description="Important for activity" evidence="8">
    <location>
        <position position="93"/>
    </location>
</feature>
<feature type="binding site" evidence="8">
    <location>
        <begin position="183"/>
        <end position="188"/>
    </location>
    <ligand>
        <name>NADP(+)</name>
        <dbReference type="ChEBI" id="CHEBI:58349"/>
    </ligand>
</feature>
<evidence type="ECO:0000256" key="7">
    <source>
        <dbReference type="ARBA" id="ARBA00047464"/>
    </source>
</evidence>
<dbReference type="Pfam" id="PF00745">
    <property type="entry name" value="GlutR_dimer"/>
    <property type="match status" value="1"/>
</dbReference>
<feature type="domain" description="Quinate/shikimate 5-dehydrogenase/glutamyl-tRNA reductase" evidence="11">
    <location>
        <begin position="166"/>
        <end position="290"/>
    </location>
</feature>
<dbReference type="SUPFAM" id="SSF51735">
    <property type="entry name" value="NAD(P)-binding Rossmann-fold domains"/>
    <property type="match status" value="1"/>
</dbReference>
<evidence type="ECO:0000313" key="13">
    <source>
        <dbReference type="EMBL" id="GAA3669940.1"/>
    </source>
</evidence>
<feature type="binding site" evidence="8">
    <location>
        <position position="103"/>
    </location>
    <ligand>
        <name>substrate</name>
    </ligand>
</feature>
<dbReference type="InterPro" id="IPR015895">
    <property type="entry name" value="4pyrrol_synth_GluRdtase_N"/>
</dbReference>
<dbReference type="InterPro" id="IPR000343">
    <property type="entry name" value="4pyrrol_synth_GluRdtase"/>
</dbReference>
<evidence type="ECO:0000259" key="12">
    <source>
        <dbReference type="Pfam" id="PF05201"/>
    </source>
</evidence>
<gene>
    <name evidence="8" type="primary">hemA</name>
    <name evidence="13" type="ORF">GCM10022202_35060</name>
</gene>
<evidence type="ECO:0000256" key="1">
    <source>
        <dbReference type="ARBA" id="ARBA00005059"/>
    </source>
</evidence>
<comment type="subunit">
    <text evidence="8">Homodimer.</text>
</comment>
<evidence type="ECO:0000256" key="4">
    <source>
        <dbReference type="ARBA" id="ARBA00022857"/>
    </source>
</evidence>
<reference evidence="14" key="1">
    <citation type="journal article" date="2019" name="Int. J. Syst. Evol. Microbiol.">
        <title>The Global Catalogue of Microorganisms (GCM) 10K type strain sequencing project: providing services to taxonomists for standard genome sequencing and annotation.</title>
        <authorList>
            <consortium name="The Broad Institute Genomics Platform"/>
            <consortium name="The Broad Institute Genome Sequencing Center for Infectious Disease"/>
            <person name="Wu L."/>
            <person name="Ma J."/>
        </authorList>
    </citation>
    <scope>NUCLEOTIDE SEQUENCE [LARGE SCALE GENOMIC DNA]</scope>
    <source>
        <strain evidence="14">JCM 16546</strain>
    </source>
</reference>
<dbReference type="EC" id="1.2.1.70" evidence="3 8"/>
<keyword evidence="14" id="KW-1185">Reference proteome</keyword>
<protein>
    <recommendedName>
        <fullName evidence="3 8">Glutamyl-tRNA reductase</fullName>
        <shortName evidence="8">GluTR</shortName>
        <ecNumber evidence="3 8">1.2.1.70</ecNumber>
    </recommendedName>
</protein>
<comment type="pathway">
    <text evidence="1 8 9">Porphyrin-containing compound metabolism; protoporphyrin-IX biosynthesis; 5-aminolevulinate from L-glutamyl-tRNA(Glu): step 1/2.</text>
</comment>
<proteinExistence type="inferred from homology"/>
<sequence>MLLCVTASHKTAPFDVLEQLSAPGADTITPLIAPSVDGVVVLSTCNRVEAYVDTDSDDSAELVADALRAASGLTAEEFAGAYSIKTDAKAAEHLFAVAAGLESVVIGEGEIGGQVRRALTEARHHGTTTSDLERMFQRATETQKAIKNATALGRAGRSLVRLALELTDSRLADWTTQRVLLVGTGMYAAATIAALRDRGVTDITVFSPSGRGAKFGAKYGIAHVTRAELVETATASDIVITCTNADEPVVTPETIEGLAKPLFVVDLGMPRNVDPAIADVWGVTLLDLETIRLHAPLEELQATDAARAMVKDAAARFADVRRSRSAQPAIVALRRHVFELLEAEIARRPESEAALRHMVGALLHTPTVRASDYAMQGRADEVFAAIETLFGVDARPAAEQEAEEPAEEVLAYAPVTAGHSASCPFDAAV</sequence>
<dbReference type="InterPro" id="IPR006151">
    <property type="entry name" value="Shikm_DH/Glu-tRNA_Rdtase"/>
</dbReference>
<feature type="binding site" evidence="8">
    <location>
        <begin position="108"/>
        <end position="110"/>
    </location>
    <ligand>
        <name>substrate</name>
    </ligand>
</feature>
<feature type="binding site" evidence="8">
    <location>
        <position position="114"/>
    </location>
    <ligand>
        <name>substrate</name>
    </ligand>
</feature>
<dbReference type="InterPro" id="IPR036343">
    <property type="entry name" value="GluRdtase_N_sf"/>
</dbReference>
<comment type="caution">
    <text evidence="13">The sequence shown here is derived from an EMBL/GenBank/DDBJ whole genome shotgun (WGS) entry which is preliminary data.</text>
</comment>
<feature type="active site" description="Nucleophile" evidence="8">
    <location>
        <position position="45"/>
    </location>
</feature>
<evidence type="ECO:0000256" key="3">
    <source>
        <dbReference type="ARBA" id="ARBA00012970"/>
    </source>
</evidence>
<evidence type="ECO:0000259" key="10">
    <source>
        <dbReference type="Pfam" id="PF00745"/>
    </source>
</evidence>
<dbReference type="InterPro" id="IPR036453">
    <property type="entry name" value="GluRdtase_dimer_dom_sf"/>
</dbReference>
<dbReference type="PANTHER" id="PTHR43013">
    <property type="entry name" value="GLUTAMYL-TRNA REDUCTASE"/>
    <property type="match status" value="1"/>
</dbReference>
<organism evidence="13 14">
    <name type="scientific">Microbacterium marinilacus</name>
    <dbReference type="NCBI Taxonomy" id="415209"/>
    <lineage>
        <taxon>Bacteria</taxon>
        <taxon>Bacillati</taxon>
        <taxon>Actinomycetota</taxon>
        <taxon>Actinomycetes</taxon>
        <taxon>Micrococcales</taxon>
        <taxon>Microbacteriaceae</taxon>
        <taxon>Microbacterium</taxon>
    </lineage>
</organism>
<evidence type="ECO:0000313" key="14">
    <source>
        <dbReference type="Proteomes" id="UP001410795"/>
    </source>
</evidence>
<keyword evidence="4 8" id="KW-0521">NADP</keyword>
<dbReference type="Pfam" id="PF05201">
    <property type="entry name" value="GlutR_N"/>
    <property type="match status" value="1"/>
</dbReference>
<dbReference type="Gene3D" id="3.30.460.30">
    <property type="entry name" value="Glutamyl-tRNA reductase, N-terminal domain"/>
    <property type="match status" value="1"/>
</dbReference>
<evidence type="ECO:0000256" key="5">
    <source>
        <dbReference type="ARBA" id="ARBA00023002"/>
    </source>
</evidence>
<dbReference type="InterPro" id="IPR015896">
    <property type="entry name" value="4pyrrol_synth_GluRdtase_dimer"/>
</dbReference>
<comment type="miscellaneous">
    <text evidence="8">During catalysis, the active site Cys acts as a nucleophile attacking the alpha-carbonyl group of tRNA-bound glutamate with the formation of a thioester intermediate between enzyme and glutamate, and the concomitant release of tRNA(Glu). The thioester intermediate is finally reduced by direct hydride transfer from NADPH, to form the product GSA.</text>
</comment>
<dbReference type="PIRSF" id="PIRSF000445">
    <property type="entry name" value="4pyrrol_synth_GluRdtase"/>
    <property type="match status" value="1"/>
</dbReference>
<keyword evidence="5 8" id="KW-0560">Oxidoreductase</keyword>
<evidence type="ECO:0000256" key="9">
    <source>
        <dbReference type="RuleBase" id="RU000584"/>
    </source>
</evidence>
<comment type="similarity">
    <text evidence="2 8 9">Belongs to the glutamyl-tRNA reductase family.</text>
</comment>
<evidence type="ECO:0000259" key="11">
    <source>
        <dbReference type="Pfam" id="PF01488"/>
    </source>
</evidence>
<dbReference type="NCBIfam" id="TIGR01035">
    <property type="entry name" value="hemA"/>
    <property type="match status" value="1"/>
</dbReference>
<dbReference type="RefSeq" id="WP_221857123.1">
    <property type="nucleotide sequence ID" value="NZ_BAAAYV010000025.1"/>
</dbReference>
<keyword evidence="6 8" id="KW-0627">Porphyrin biosynthesis</keyword>
<feature type="domain" description="Tetrapyrrole biosynthesis glutamyl-tRNA reductase dimerisation" evidence="10">
    <location>
        <begin position="306"/>
        <end position="391"/>
    </location>
</feature>
<dbReference type="SUPFAM" id="SSF69742">
    <property type="entry name" value="Glutamyl tRNA-reductase catalytic, N-terminal domain"/>
    <property type="match status" value="1"/>
</dbReference>
<accession>A0ABP7BU31</accession>
<dbReference type="InterPro" id="IPR036291">
    <property type="entry name" value="NAD(P)-bd_dom_sf"/>
</dbReference>
<dbReference type="NCBIfam" id="NF000750">
    <property type="entry name" value="PRK00045.3-4"/>
    <property type="match status" value="1"/>
</dbReference>
<dbReference type="Pfam" id="PF01488">
    <property type="entry name" value="Shikimate_DH"/>
    <property type="match status" value="1"/>
</dbReference>
<evidence type="ECO:0000256" key="6">
    <source>
        <dbReference type="ARBA" id="ARBA00023244"/>
    </source>
</evidence>
<dbReference type="HAMAP" id="MF_00087">
    <property type="entry name" value="Glu_tRNA_reductase"/>
    <property type="match status" value="1"/>
</dbReference>